<dbReference type="EMBL" id="CAXIEN010000048">
    <property type="protein sequence ID" value="CAL1270364.1"/>
    <property type="molecule type" value="Genomic_DNA"/>
</dbReference>
<protein>
    <submittedName>
        <fullName evidence="1">Uncharacterized protein</fullName>
    </submittedName>
</protein>
<reference evidence="1 2" key="1">
    <citation type="submission" date="2024-04" db="EMBL/GenBank/DDBJ databases">
        <authorList>
            <person name="Rising A."/>
            <person name="Reimegard J."/>
            <person name="Sonavane S."/>
            <person name="Akerstrom W."/>
            <person name="Nylinder S."/>
            <person name="Hedman E."/>
            <person name="Kallberg Y."/>
        </authorList>
    </citation>
    <scope>NUCLEOTIDE SEQUENCE [LARGE SCALE GENOMIC DNA]</scope>
</reference>
<gene>
    <name evidence="1" type="ORF">LARSCL_LOCUS5252</name>
</gene>
<proteinExistence type="predicted"/>
<dbReference type="AlphaFoldDB" id="A0AAV1ZH23"/>
<organism evidence="1 2">
    <name type="scientific">Larinioides sclopetarius</name>
    <dbReference type="NCBI Taxonomy" id="280406"/>
    <lineage>
        <taxon>Eukaryota</taxon>
        <taxon>Metazoa</taxon>
        <taxon>Ecdysozoa</taxon>
        <taxon>Arthropoda</taxon>
        <taxon>Chelicerata</taxon>
        <taxon>Arachnida</taxon>
        <taxon>Araneae</taxon>
        <taxon>Araneomorphae</taxon>
        <taxon>Entelegynae</taxon>
        <taxon>Araneoidea</taxon>
        <taxon>Araneidae</taxon>
        <taxon>Larinioides</taxon>
    </lineage>
</organism>
<keyword evidence="2" id="KW-1185">Reference proteome</keyword>
<sequence length="74" mass="8944">MKFEIGILELATKNGRQVFVDHTLVSEPQSYRIMQDEELIDELLRHQRLFRYSKLVEKHLRHLQQNCQLPEPEK</sequence>
<dbReference type="Proteomes" id="UP001497382">
    <property type="component" value="Unassembled WGS sequence"/>
</dbReference>
<evidence type="ECO:0000313" key="2">
    <source>
        <dbReference type="Proteomes" id="UP001497382"/>
    </source>
</evidence>
<evidence type="ECO:0000313" key="1">
    <source>
        <dbReference type="EMBL" id="CAL1270364.1"/>
    </source>
</evidence>
<comment type="caution">
    <text evidence="1">The sequence shown here is derived from an EMBL/GenBank/DDBJ whole genome shotgun (WGS) entry which is preliminary data.</text>
</comment>
<name>A0AAV1ZH23_9ARAC</name>
<accession>A0AAV1ZH23</accession>